<dbReference type="AlphaFoldDB" id="A0A2I7N6D8"/>
<dbReference type="KEGG" id="nba:CUN60_05580"/>
<dbReference type="InterPro" id="IPR036255">
    <property type="entry name" value="YgfB-like_sf"/>
</dbReference>
<sequence>MKPTKNVDYAKLDTELKTYCYAGYDIHFLHGWFCAYLSAPSDSEEDLLIPDYLIVDEDKIKDEVVFSKTVDNLVELYSLMADSLYEQNKPIKPLIDINKSAFFDPLLFDANHKINLIKWLYGYLAGFVVIGLDVSEVIPDDKLLDEKFFPALFTLCIALFALDREIAQVDKVDEAFKVDYKELLEDLKAMWESEDNEADVDEQIANAIEYLDLMDVNAALNDIFYVVRRSDEIKNASADSGKLLNKLITKH</sequence>
<dbReference type="EMBL" id="CP024847">
    <property type="protein sequence ID" value="AUR51785.1"/>
    <property type="molecule type" value="Genomic_DNA"/>
</dbReference>
<dbReference type="RefSeq" id="WP_102951082.1">
    <property type="nucleotide sequence ID" value="NZ_CP024847.1"/>
</dbReference>
<keyword evidence="2" id="KW-1185">Reference proteome</keyword>
<proteinExistence type="predicted"/>
<dbReference type="Proteomes" id="UP000236655">
    <property type="component" value="Chromosome"/>
</dbReference>
<evidence type="ECO:0000313" key="1">
    <source>
        <dbReference type="EMBL" id="AUR51785.1"/>
    </source>
</evidence>
<accession>A0A2I7N6D8</accession>
<dbReference type="InterPro" id="IPR011978">
    <property type="entry name" value="YgfB-like"/>
</dbReference>
<protein>
    <submittedName>
        <fullName evidence="1">Uncharacterized protein</fullName>
    </submittedName>
</protein>
<dbReference type="Pfam" id="PF03695">
    <property type="entry name" value="UPF0149"/>
    <property type="match status" value="1"/>
</dbReference>
<evidence type="ECO:0000313" key="2">
    <source>
        <dbReference type="Proteomes" id="UP000236655"/>
    </source>
</evidence>
<organism evidence="1 2">
    <name type="scientific">Aquella oligotrophica</name>
    <dbReference type="NCBI Taxonomy" id="2067065"/>
    <lineage>
        <taxon>Bacteria</taxon>
        <taxon>Pseudomonadati</taxon>
        <taxon>Pseudomonadota</taxon>
        <taxon>Betaproteobacteria</taxon>
        <taxon>Neisseriales</taxon>
        <taxon>Neisseriaceae</taxon>
        <taxon>Aquella</taxon>
    </lineage>
</organism>
<dbReference type="SUPFAM" id="SSF101327">
    <property type="entry name" value="YgfB-like"/>
    <property type="match status" value="1"/>
</dbReference>
<name>A0A2I7N6D8_9NEIS</name>
<reference evidence="2" key="1">
    <citation type="submission" date="2017-11" db="EMBL/GenBank/DDBJ databases">
        <authorList>
            <person name="Chan K.G."/>
            <person name="Lee L.S."/>
        </authorList>
    </citation>
    <scope>NUCLEOTIDE SEQUENCE [LARGE SCALE GENOMIC DNA]</scope>
    <source>
        <strain evidence="2">DSM 100970</strain>
    </source>
</reference>
<gene>
    <name evidence="1" type="ORF">CUN60_05580</name>
</gene>